<dbReference type="AlphaFoldDB" id="A0A1H3L2F0"/>
<dbReference type="Proteomes" id="UP000198914">
    <property type="component" value="Unassembled WGS sequence"/>
</dbReference>
<evidence type="ECO:0000313" key="2">
    <source>
        <dbReference type="Proteomes" id="UP000198914"/>
    </source>
</evidence>
<gene>
    <name evidence="1" type="ORF">SAMN05444004_10252</name>
</gene>
<reference evidence="2" key="1">
    <citation type="submission" date="2016-10" db="EMBL/GenBank/DDBJ databases">
        <authorList>
            <person name="Varghese N."/>
            <person name="Submissions S."/>
        </authorList>
    </citation>
    <scope>NUCLEOTIDE SEQUENCE [LARGE SCALE GENOMIC DNA]</scope>
    <source>
        <strain evidence="2">DSM 100420</strain>
    </source>
</reference>
<protein>
    <submittedName>
        <fullName evidence="1">Uncharacterized protein</fullName>
    </submittedName>
</protein>
<proteinExistence type="predicted"/>
<organism evidence="1 2">
    <name type="scientific">Jannaschia faecimaris</name>
    <dbReference type="NCBI Taxonomy" id="1244108"/>
    <lineage>
        <taxon>Bacteria</taxon>
        <taxon>Pseudomonadati</taxon>
        <taxon>Pseudomonadota</taxon>
        <taxon>Alphaproteobacteria</taxon>
        <taxon>Rhodobacterales</taxon>
        <taxon>Roseobacteraceae</taxon>
        <taxon>Jannaschia</taxon>
    </lineage>
</organism>
<name>A0A1H3L2F0_9RHOB</name>
<sequence>MGIAPNTETVARVPLEMFRAYADLPLLLHKWWRAADSLWSVTAARAGVIRRDAPDL</sequence>
<accession>A0A1H3L2F0</accession>
<evidence type="ECO:0000313" key="1">
    <source>
        <dbReference type="EMBL" id="SDY58128.1"/>
    </source>
</evidence>
<dbReference type="EMBL" id="FNPX01000002">
    <property type="protein sequence ID" value="SDY58128.1"/>
    <property type="molecule type" value="Genomic_DNA"/>
</dbReference>
<keyword evidence="2" id="KW-1185">Reference proteome</keyword>
<dbReference type="STRING" id="1244108.SAMN05444004_10252"/>